<feature type="region of interest" description="Disordered" evidence="1">
    <location>
        <begin position="94"/>
        <end position="118"/>
    </location>
</feature>
<feature type="compositionally biased region" description="Polar residues" evidence="1">
    <location>
        <begin position="94"/>
        <end position="107"/>
    </location>
</feature>
<dbReference type="AlphaFoldDB" id="A0A7R8CPV2"/>
<evidence type="ECO:0000256" key="1">
    <source>
        <dbReference type="SAM" id="MobiDB-lite"/>
    </source>
</evidence>
<accession>A0A7R8CPV2</accession>
<protein>
    <submittedName>
        <fullName evidence="2">(salmon louse) hypothetical protein</fullName>
    </submittedName>
</protein>
<name>A0A7R8CPV2_LEPSM</name>
<dbReference type="OrthoDB" id="10541291at2759"/>
<reference evidence="2" key="1">
    <citation type="submission" date="2021-02" db="EMBL/GenBank/DDBJ databases">
        <authorList>
            <person name="Bekaert M."/>
        </authorList>
    </citation>
    <scope>NUCLEOTIDE SEQUENCE</scope>
    <source>
        <strain evidence="2">IoA-00</strain>
    </source>
</reference>
<sequence length="382" mass="42197">MLKHRIQSLTGKNIGTIEKELGIPSPPDGPGLDVSSLRKLAHWLILEANGSLVSSPGKRSLARMDEEDEITFDEAPPTNKRTKKLSRRSCINETLNLSATPNKTASGPKSRRKSMAPEILVNEKVDCRLQGNKPTQAMLDIASKRIGVNNNNSMALSKKSVNEPKPHKPKNSFSGALTLPNGARNEVYIVQSSPFRINLNSLVGEIPSFPGAALSLIHTPDDWMSPEIYLAIESVVNINLSKGLDKFLLLIKCDVDNAASTKASLTARFTDHVQQLFLQCTNPCTDDGSPPHPHKMRETCTTYFLAYFFPGCDKEGSTLRHKNDEERPGDWILDLAGKGISEIILSAQKTGRYGIVIDDDERILEDLQEKAVKIANYHDKNF</sequence>
<dbReference type="Proteomes" id="UP000675881">
    <property type="component" value="Chromosome 3"/>
</dbReference>
<keyword evidence="3" id="KW-1185">Reference proteome</keyword>
<dbReference type="EMBL" id="HG994582">
    <property type="protein sequence ID" value="CAF2887356.1"/>
    <property type="molecule type" value="Genomic_DNA"/>
</dbReference>
<organism evidence="2 3">
    <name type="scientific">Lepeophtheirus salmonis</name>
    <name type="common">Salmon louse</name>
    <name type="synonym">Caligus salmonis</name>
    <dbReference type="NCBI Taxonomy" id="72036"/>
    <lineage>
        <taxon>Eukaryota</taxon>
        <taxon>Metazoa</taxon>
        <taxon>Ecdysozoa</taxon>
        <taxon>Arthropoda</taxon>
        <taxon>Crustacea</taxon>
        <taxon>Multicrustacea</taxon>
        <taxon>Hexanauplia</taxon>
        <taxon>Copepoda</taxon>
        <taxon>Siphonostomatoida</taxon>
        <taxon>Caligidae</taxon>
        <taxon>Lepeophtheirus</taxon>
    </lineage>
</organism>
<gene>
    <name evidence="2" type="ORF">LSAA_7019</name>
</gene>
<proteinExistence type="predicted"/>
<evidence type="ECO:0000313" key="2">
    <source>
        <dbReference type="EMBL" id="CAF2887356.1"/>
    </source>
</evidence>
<evidence type="ECO:0000313" key="3">
    <source>
        <dbReference type="Proteomes" id="UP000675881"/>
    </source>
</evidence>